<feature type="region of interest" description="Disordered" evidence="1">
    <location>
        <begin position="64"/>
        <end position="259"/>
    </location>
</feature>
<feature type="transmembrane region" description="Helical" evidence="2">
    <location>
        <begin position="12"/>
        <end position="35"/>
    </location>
</feature>
<name>A0A2S8S2Q3_9RHOB</name>
<keyword evidence="2" id="KW-0812">Transmembrane</keyword>
<reference evidence="3 4" key="1">
    <citation type="submission" date="2018-02" db="EMBL/GenBank/DDBJ databases">
        <title>Genomic Encyclopedia of Archaeal and Bacterial Type Strains, Phase II (KMG-II): from individual species to whole genera.</title>
        <authorList>
            <person name="Goeker M."/>
        </authorList>
    </citation>
    <scope>NUCLEOTIDE SEQUENCE [LARGE SCALE GENOMIC DNA]</scope>
    <source>
        <strain evidence="3 4">DSM 18921</strain>
    </source>
</reference>
<dbReference type="GO" id="GO:0051301">
    <property type="term" value="P:cell division"/>
    <property type="evidence" value="ECO:0007669"/>
    <property type="project" value="UniProtKB-KW"/>
</dbReference>
<protein>
    <submittedName>
        <fullName evidence="3">Cell division and transport-associated protein TolA</fullName>
    </submittedName>
</protein>
<keyword evidence="2" id="KW-1133">Transmembrane helix</keyword>
<dbReference type="AlphaFoldDB" id="A0A2S8S2Q3"/>
<evidence type="ECO:0000313" key="3">
    <source>
        <dbReference type="EMBL" id="PQV55090.1"/>
    </source>
</evidence>
<gene>
    <name evidence="3" type="ORF">LX70_03608</name>
</gene>
<organism evidence="3 4">
    <name type="scientific">Albidovulum denitrificans</name>
    <dbReference type="NCBI Taxonomy" id="404881"/>
    <lineage>
        <taxon>Bacteria</taxon>
        <taxon>Pseudomonadati</taxon>
        <taxon>Pseudomonadota</taxon>
        <taxon>Alphaproteobacteria</taxon>
        <taxon>Rhodobacterales</taxon>
        <taxon>Paracoccaceae</taxon>
        <taxon>Albidovulum</taxon>
    </lineage>
</organism>
<evidence type="ECO:0000256" key="1">
    <source>
        <dbReference type="SAM" id="MobiDB-lite"/>
    </source>
</evidence>
<proteinExistence type="predicted"/>
<feature type="compositionally biased region" description="Low complexity" evidence="1">
    <location>
        <begin position="236"/>
        <end position="259"/>
    </location>
</feature>
<keyword evidence="3" id="KW-0132">Cell division</keyword>
<evidence type="ECO:0000313" key="4">
    <source>
        <dbReference type="Proteomes" id="UP000238338"/>
    </source>
</evidence>
<sequence length="397" mass="40972">MGLMPMDRSERIGLIVSGGAHAGAILWLLVGGIFFSHDMPPPVATAEVSLMSQSDYDAMIAAAPKAATEAPPQPSLPEPPQAEPTPPAPEPDTQSDPAPQPQPEPQPEPDASPDVTEIAPPQAEVADTPPTPPTPPSEQVASADIVTPAPQPKPADIVAPTPNEAPDRPAEIAPDKTVEVAPEPTTDPLPEPQTEAAAPKETGDVLKTEENKDKVASAAPEASMRPRSKPAKPKPAEAAPAEARPAPTETAEAPAPTEAPTDAVADALSEALAGEQSDTPAPGTGTAASGPPMTGGEKDALVIAVKQCWNVGSLSTDALNTVVTIGVTMEPGGKPVSGSIHMIGFEGGSEASARLAYEAGRRAIIRCGQNGYPLPAEKYDQWKEVEITFDPEKMRMK</sequence>
<dbReference type="EMBL" id="PVEP01000011">
    <property type="protein sequence ID" value="PQV55090.1"/>
    <property type="molecule type" value="Genomic_DNA"/>
</dbReference>
<keyword evidence="4" id="KW-1185">Reference proteome</keyword>
<keyword evidence="3" id="KW-0131">Cell cycle</keyword>
<dbReference type="Gene3D" id="3.30.1150.10">
    <property type="match status" value="1"/>
</dbReference>
<feature type="compositionally biased region" description="Pro residues" evidence="1">
    <location>
        <begin position="71"/>
        <end position="90"/>
    </location>
</feature>
<feature type="compositionally biased region" description="Pro residues" evidence="1">
    <location>
        <begin position="98"/>
        <end position="110"/>
    </location>
</feature>
<feature type="compositionally biased region" description="Basic and acidic residues" evidence="1">
    <location>
        <begin position="201"/>
        <end position="215"/>
    </location>
</feature>
<evidence type="ECO:0000256" key="2">
    <source>
        <dbReference type="SAM" id="Phobius"/>
    </source>
</evidence>
<accession>A0A2S8S2Q3</accession>
<feature type="compositionally biased region" description="Basic and acidic residues" evidence="1">
    <location>
        <begin position="165"/>
        <end position="178"/>
    </location>
</feature>
<feature type="region of interest" description="Disordered" evidence="1">
    <location>
        <begin position="272"/>
        <end position="294"/>
    </location>
</feature>
<keyword evidence="2" id="KW-0472">Membrane</keyword>
<comment type="caution">
    <text evidence="3">The sequence shown here is derived from an EMBL/GenBank/DDBJ whole genome shotgun (WGS) entry which is preliminary data.</text>
</comment>
<dbReference type="Proteomes" id="UP000238338">
    <property type="component" value="Unassembled WGS sequence"/>
</dbReference>
<dbReference type="RefSeq" id="WP_245885128.1">
    <property type="nucleotide sequence ID" value="NZ_PVEP01000011.1"/>
</dbReference>